<protein>
    <recommendedName>
        <fullName evidence="3">Peptidase U49</fullName>
    </recommendedName>
</protein>
<organism evidence="1 2">
    <name type="scientific">Pedobacter frigoris</name>
    <dbReference type="NCBI Taxonomy" id="2571272"/>
    <lineage>
        <taxon>Bacteria</taxon>
        <taxon>Pseudomonadati</taxon>
        <taxon>Bacteroidota</taxon>
        <taxon>Sphingobacteriia</taxon>
        <taxon>Sphingobacteriales</taxon>
        <taxon>Sphingobacteriaceae</taxon>
        <taxon>Pedobacter</taxon>
    </lineage>
</organism>
<dbReference type="AlphaFoldDB" id="A0A4U1CGL1"/>
<name>A0A4U1CGL1_9SPHI</name>
<evidence type="ECO:0000313" key="2">
    <source>
        <dbReference type="Proteomes" id="UP000307244"/>
    </source>
</evidence>
<dbReference type="EMBL" id="SWBQ01000005">
    <property type="protein sequence ID" value="TKC04246.1"/>
    <property type="molecule type" value="Genomic_DNA"/>
</dbReference>
<dbReference type="Pfam" id="PF10463">
    <property type="entry name" value="Peptidase_U49"/>
    <property type="match status" value="1"/>
</dbReference>
<evidence type="ECO:0000313" key="1">
    <source>
        <dbReference type="EMBL" id="TKC04246.1"/>
    </source>
</evidence>
<dbReference type="OrthoDB" id="784886at2"/>
<keyword evidence="2" id="KW-1185">Reference proteome</keyword>
<dbReference type="RefSeq" id="WP_136837239.1">
    <property type="nucleotide sequence ID" value="NZ_SWBQ01000005.1"/>
</dbReference>
<gene>
    <name evidence="1" type="ORF">FA047_16755</name>
</gene>
<accession>A0A4U1CGL1</accession>
<proteinExistence type="predicted"/>
<reference evidence="1 2" key="1">
    <citation type="submission" date="2019-04" db="EMBL/GenBank/DDBJ databases">
        <title>Pedobacter sp. RP-3-15 sp. nov., isolated from Arctic soil.</title>
        <authorList>
            <person name="Dahal R.H."/>
            <person name="Kim D.-U."/>
        </authorList>
    </citation>
    <scope>NUCLEOTIDE SEQUENCE [LARGE SCALE GENOMIC DNA]</scope>
    <source>
        <strain evidence="1 2">RP-3-15</strain>
    </source>
</reference>
<dbReference type="InterPro" id="IPR019504">
    <property type="entry name" value="Peptidase_U49_Lit_pept"/>
</dbReference>
<comment type="caution">
    <text evidence="1">The sequence shown here is derived from an EMBL/GenBank/DDBJ whole genome shotgun (WGS) entry which is preliminary data.</text>
</comment>
<evidence type="ECO:0008006" key="3">
    <source>
        <dbReference type="Google" id="ProtNLM"/>
    </source>
</evidence>
<sequence length="318" mass="37136">MTNIHPIETLYDRLINTFENTSEITNARLREYQDSQLSRYIKIETGNFSTPYSDHDTKEIVLNKRFLCLMWCLNYIILEITQNKSRTAIKITDTYTVMDSEDTEVKELDQLFDWAFSLKNHNSNDEWPENLPNPTMTSYKVRTANVIFMDAVSYIMFHEVAHIVNGHWGSYKEISLKFKNRDVLNEQEKALCVQLEQEADTFAYECMVSSNDDEDTRYHKQLGIIMAGLSSMFALKAKTRLTSLTHPSIHIRVFNSRERTSFSEGNEFHLDRVMNVGLSMFCRLHGIQYEDQNFGSFNSLLDYFFNLLDASGTQELQH</sequence>
<dbReference type="Proteomes" id="UP000307244">
    <property type="component" value="Unassembled WGS sequence"/>
</dbReference>